<name>D4ZHP1_SHEVD</name>
<dbReference type="Proteomes" id="UP000002350">
    <property type="component" value="Chromosome"/>
</dbReference>
<dbReference type="KEGG" id="svo:SVI_1219"/>
<dbReference type="HOGENOM" id="CLU_3348582_0_0_6"/>
<evidence type="ECO:0000313" key="2">
    <source>
        <dbReference type="Proteomes" id="UP000002350"/>
    </source>
</evidence>
<dbReference type="EMBL" id="AP011177">
    <property type="protein sequence ID" value="BAJ01190.1"/>
    <property type="molecule type" value="Genomic_DNA"/>
</dbReference>
<dbReference type="AlphaFoldDB" id="D4ZHP1"/>
<organism evidence="1 2">
    <name type="scientific">Shewanella violacea (strain JCM 10179 / CIP 106290 / LMG 19151 / DSS12)</name>
    <dbReference type="NCBI Taxonomy" id="637905"/>
    <lineage>
        <taxon>Bacteria</taxon>
        <taxon>Pseudomonadati</taxon>
        <taxon>Pseudomonadota</taxon>
        <taxon>Gammaproteobacteria</taxon>
        <taxon>Alteromonadales</taxon>
        <taxon>Shewanellaceae</taxon>
        <taxon>Shewanella</taxon>
    </lineage>
</organism>
<proteinExistence type="predicted"/>
<keyword evidence="2" id="KW-1185">Reference proteome</keyword>
<sequence>MMQGAFKLAGLLNSIKYRARLMVCPLFFAWIMSQVDI</sequence>
<reference evidence="2" key="1">
    <citation type="journal article" date="2010" name="Mol. Biosyst.">
        <title>Complete genome sequence and comparative analysis of Shewanella violacea, a psychrophilic and piezophilic bacterium from deep sea floor sediments.</title>
        <authorList>
            <person name="Aono E."/>
            <person name="Baba T."/>
            <person name="Ara T."/>
            <person name="Nishi T."/>
            <person name="Nakamichi T."/>
            <person name="Inamoto E."/>
            <person name="Toyonaga H."/>
            <person name="Hasegawa M."/>
            <person name="Takai Y."/>
            <person name="Okumura Y."/>
            <person name="Baba M."/>
            <person name="Tomita M."/>
            <person name="Kato C."/>
            <person name="Oshima T."/>
            <person name="Nakasone K."/>
            <person name="Mori H."/>
        </authorList>
    </citation>
    <scope>NUCLEOTIDE SEQUENCE [LARGE SCALE GENOMIC DNA]</scope>
    <source>
        <strain evidence="2">JCM 10179 / CIP 106290 / LMG 19151 / DSS12</strain>
    </source>
</reference>
<protein>
    <submittedName>
        <fullName evidence="1">Uncharacterized protein</fullName>
    </submittedName>
</protein>
<evidence type="ECO:0000313" key="1">
    <source>
        <dbReference type="EMBL" id="BAJ01190.1"/>
    </source>
</evidence>
<accession>D4ZHP1</accession>
<gene>
    <name evidence="1" type="ordered locus">SVI_1219</name>
</gene>